<protein>
    <submittedName>
        <fullName evidence="2">Uncharacterized protein</fullName>
    </submittedName>
</protein>
<reference evidence="2" key="1">
    <citation type="journal article" date="2023" name="Science">
        <title>Genome structures resolve the early diversification of teleost fishes.</title>
        <authorList>
            <person name="Parey E."/>
            <person name="Louis A."/>
            <person name="Montfort J."/>
            <person name="Bouchez O."/>
            <person name="Roques C."/>
            <person name="Iampietro C."/>
            <person name="Lluch J."/>
            <person name="Castinel A."/>
            <person name="Donnadieu C."/>
            <person name="Desvignes T."/>
            <person name="Floi Bucao C."/>
            <person name="Jouanno E."/>
            <person name="Wen M."/>
            <person name="Mejri S."/>
            <person name="Dirks R."/>
            <person name="Jansen H."/>
            <person name="Henkel C."/>
            <person name="Chen W.J."/>
            <person name="Zahm M."/>
            <person name="Cabau C."/>
            <person name="Klopp C."/>
            <person name="Thompson A.W."/>
            <person name="Robinson-Rechavi M."/>
            <person name="Braasch I."/>
            <person name="Lecointre G."/>
            <person name="Bobe J."/>
            <person name="Postlethwait J.H."/>
            <person name="Berthelot C."/>
            <person name="Roest Crollius H."/>
            <person name="Guiguen Y."/>
        </authorList>
    </citation>
    <scope>NUCLEOTIDE SEQUENCE</scope>
    <source>
        <strain evidence="2">Concon-B</strain>
    </source>
</reference>
<evidence type="ECO:0000313" key="3">
    <source>
        <dbReference type="Proteomes" id="UP001152803"/>
    </source>
</evidence>
<dbReference type="OrthoDB" id="1045822at2759"/>
<dbReference type="Pfam" id="PF04749">
    <property type="entry name" value="PLAC8"/>
    <property type="match status" value="1"/>
</dbReference>
<dbReference type="AlphaFoldDB" id="A0A9Q1DW89"/>
<gene>
    <name evidence="2" type="ORF">COCON_G00054080</name>
</gene>
<proteinExistence type="inferred from homology"/>
<dbReference type="Proteomes" id="UP001152803">
    <property type="component" value="Unassembled WGS sequence"/>
</dbReference>
<comment type="caution">
    <text evidence="2">The sequence shown here is derived from an EMBL/GenBank/DDBJ whole genome shotgun (WGS) entry which is preliminary data.</text>
</comment>
<dbReference type="EMBL" id="JAFJMO010000003">
    <property type="protein sequence ID" value="KAJ8282889.1"/>
    <property type="molecule type" value="Genomic_DNA"/>
</dbReference>
<dbReference type="PANTHER" id="PTHR15907">
    <property type="entry name" value="DUF614 FAMILY PROTEIN-RELATED"/>
    <property type="match status" value="1"/>
</dbReference>
<dbReference type="NCBIfam" id="TIGR01571">
    <property type="entry name" value="A_thal_Cys_rich"/>
    <property type="match status" value="1"/>
</dbReference>
<name>A0A9Q1DW89_CONCO</name>
<evidence type="ECO:0000313" key="2">
    <source>
        <dbReference type="EMBL" id="KAJ8282889.1"/>
    </source>
</evidence>
<comment type="similarity">
    <text evidence="1">Belongs to the cornifelin family.</text>
</comment>
<accession>A0A9Q1DW89</accession>
<sequence>MTVQGNVWSDCFYGCCCYALSWCQISREMKRRALLPSTSGDRHPCVGTTPHRLPVTMTAKMVVQQPRPFVVATDSTQWSSGICDCGRDPAHCCFAFWCFPCFACKTASDYGECLCLPILDAFGLIPPITLAMRVSMRHRYGITGNICDDCVYSFFCGPCSWCQMAREMETRLQPITLINARAK</sequence>
<keyword evidence="3" id="KW-1185">Reference proteome</keyword>
<dbReference type="InterPro" id="IPR006461">
    <property type="entry name" value="PLAC_motif_containing"/>
</dbReference>
<evidence type="ECO:0000256" key="1">
    <source>
        <dbReference type="ARBA" id="ARBA00009024"/>
    </source>
</evidence>
<organism evidence="2 3">
    <name type="scientific">Conger conger</name>
    <name type="common">Conger eel</name>
    <name type="synonym">Muraena conger</name>
    <dbReference type="NCBI Taxonomy" id="82655"/>
    <lineage>
        <taxon>Eukaryota</taxon>
        <taxon>Metazoa</taxon>
        <taxon>Chordata</taxon>
        <taxon>Craniata</taxon>
        <taxon>Vertebrata</taxon>
        <taxon>Euteleostomi</taxon>
        <taxon>Actinopterygii</taxon>
        <taxon>Neopterygii</taxon>
        <taxon>Teleostei</taxon>
        <taxon>Anguilliformes</taxon>
        <taxon>Congridae</taxon>
        <taxon>Conger</taxon>
    </lineage>
</organism>